<dbReference type="GO" id="GO:0008270">
    <property type="term" value="F:zinc ion binding"/>
    <property type="evidence" value="ECO:0007669"/>
    <property type="project" value="UniProtKB-KW"/>
</dbReference>
<reference evidence="8" key="1">
    <citation type="submission" date="2023-11" db="EMBL/GenBank/DDBJ databases">
        <authorList>
            <person name="De Vega J J."/>
            <person name="De Vega J J."/>
        </authorList>
    </citation>
    <scope>NUCLEOTIDE SEQUENCE</scope>
</reference>
<feature type="domain" description="GATA-type" evidence="7">
    <location>
        <begin position="257"/>
        <end position="290"/>
    </location>
</feature>
<comment type="caution">
    <text evidence="8">The sequence shown here is derived from an EMBL/GenBank/DDBJ whole genome shotgun (WGS) entry which is preliminary data.</text>
</comment>
<gene>
    <name evidence="8" type="ORF">MYCIT1_LOCUS6183</name>
</gene>
<evidence type="ECO:0000259" key="7">
    <source>
        <dbReference type="PROSITE" id="PS50114"/>
    </source>
</evidence>
<dbReference type="PANTHER" id="PTHR45658:SF18">
    <property type="entry name" value="PROTEIN GAT2"/>
    <property type="match status" value="1"/>
</dbReference>
<evidence type="ECO:0008006" key="10">
    <source>
        <dbReference type="Google" id="ProtNLM"/>
    </source>
</evidence>
<evidence type="ECO:0000313" key="9">
    <source>
        <dbReference type="Proteomes" id="UP001295794"/>
    </source>
</evidence>
<keyword evidence="2 4" id="KW-0863">Zinc-finger</keyword>
<dbReference type="PANTHER" id="PTHR45658">
    <property type="entry name" value="GATA TRANSCRIPTION FACTOR"/>
    <property type="match status" value="1"/>
</dbReference>
<dbReference type="Proteomes" id="UP001295794">
    <property type="component" value="Unassembled WGS sequence"/>
</dbReference>
<keyword evidence="3" id="KW-0862">Zinc</keyword>
<dbReference type="InterPro" id="IPR000679">
    <property type="entry name" value="Znf_GATA"/>
</dbReference>
<dbReference type="InterPro" id="IPR000014">
    <property type="entry name" value="PAS"/>
</dbReference>
<dbReference type="InterPro" id="IPR035965">
    <property type="entry name" value="PAS-like_dom_sf"/>
</dbReference>
<evidence type="ECO:0000259" key="6">
    <source>
        <dbReference type="PROSITE" id="PS50112"/>
    </source>
</evidence>
<evidence type="ECO:0000256" key="4">
    <source>
        <dbReference type="PROSITE-ProRule" id="PRU00094"/>
    </source>
</evidence>
<protein>
    <recommendedName>
        <fullName evidence="10">White collar 2 protein</fullName>
    </recommendedName>
</protein>
<dbReference type="GO" id="GO:0043565">
    <property type="term" value="F:sequence-specific DNA binding"/>
    <property type="evidence" value="ECO:0007669"/>
    <property type="project" value="InterPro"/>
</dbReference>
<accession>A0AAD2GZD2</accession>
<evidence type="ECO:0000256" key="3">
    <source>
        <dbReference type="ARBA" id="ARBA00022833"/>
    </source>
</evidence>
<dbReference type="PROSITE" id="PS50114">
    <property type="entry name" value="GATA_ZN_FINGER_2"/>
    <property type="match status" value="1"/>
</dbReference>
<organism evidence="8 9">
    <name type="scientific">Mycena citricolor</name>
    <dbReference type="NCBI Taxonomy" id="2018698"/>
    <lineage>
        <taxon>Eukaryota</taxon>
        <taxon>Fungi</taxon>
        <taxon>Dikarya</taxon>
        <taxon>Basidiomycota</taxon>
        <taxon>Agaricomycotina</taxon>
        <taxon>Agaricomycetes</taxon>
        <taxon>Agaricomycetidae</taxon>
        <taxon>Agaricales</taxon>
        <taxon>Marasmiineae</taxon>
        <taxon>Mycenaceae</taxon>
        <taxon>Mycena</taxon>
    </lineage>
</organism>
<dbReference type="Pfam" id="PF00320">
    <property type="entry name" value="GATA"/>
    <property type="match status" value="1"/>
</dbReference>
<proteinExistence type="predicted"/>
<keyword evidence="9" id="KW-1185">Reference proteome</keyword>
<keyword evidence="1" id="KW-0479">Metal-binding</keyword>
<dbReference type="SMART" id="SM00401">
    <property type="entry name" value="ZnF_GATA"/>
    <property type="match status" value="1"/>
</dbReference>
<dbReference type="InterPro" id="IPR013767">
    <property type="entry name" value="PAS_fold"/>
</dbReference>
<dbReference type="EMBL" id="CAVNYO010000085">
    <property type="protein sequence ID" value="CAK5265310.1"/>
    <property type="molecule type" value="Genomic_DNA"/>
</dbReference>
<dbReference type="SUPFAM" id="SSF55785">
    <property type="entry name" value="PYP-like sensor domain (PAS domain)"/>
    <property type="match status" value="1"/>
</dbReference>
<dbReference type="PROSITE" id="PS00344">
    <property type="entry name" value="GATA_ZN_FINGER_1"/>
    <property type="match status" value="1"/>
</dbReference>
<dbReference type="AlphaFoldDB" id="A0AAD2GZD2"/>
<dbReference type="CDD" id="cd00130">
    <property type="entry name" value="PAS"/>
    <property type="match status" value="1"/>
</dbReference>
<dbReference type="SMART" id="SM00091">
    <property type="entry name" value="PAS"/>
    <property type="match status" value="1"/>
</dbReference>
<dbReference type="InterPro" id="IPR051140">
    <property type="entry name" value="GATA_TF"/>
</dbReference>
<feature type="region of interest" description="Disordered" evidence="5">
    <location>
        <begin position="178"/>
        <end position="254"/>
    </location>
</feature>
<dbReference type="GO" id="GO:0006355">
    <property type="term" value="P:regulation of DNA-templated transcription"/>
    <property type="evidence" value="ECO:0007669"/>
    <property type="project" value="InterPro"/>
</dbReference>
<dbReference type="InterPro" id="IPR013088">
    <property type="entry name" value="Znf_NHR/GATA"/>
</dbReference>
<dbReference type="Pfam" id="PF00989">
    <property type="entry name" value="PAS"/>
    <property type="match status" value="1"/>
</dbReference>
<dbReference type="PROSITE" id="PS50112">
    <property type="entry name" value="PAS"/>
    <property type="match status" value="1"/>
</dbReference>
<evidence type="ECO:0000313" key="8">
    <source>
        <dbReference type="EMBL" id="CAK5265310.1"/>
    </source>
</evidence>
<evidence type="ECO:0000256" key="5">
    <source>
        <dbReference type="SAM" id="MobiDB-lite"/>
    </source>
</evidence>
<dbReference type="SUPFAM" id="SSF57716">
    <property type="entry name" value="Glucocorticoid receptor-like (DNA-binding domain)"/>
    <property type="match status" value="1"/>
</dbReference>
<feature type="domain" description="PAS" evidence="6">
    <location>
        <begin position="39"/>
        <end position="93"/>
    </location>
</feature>
<dbReference type="Gene3D" id="3.30.50.10">
    <property type="entry name" value="Erythroid Transcription Factor GATA-1, subunit A"/>
    <property type="match status" value="1"/>
</dbReference>
<evidence type="ECO:0000256" key="2">
    <source>
        <dbReference type="ARBA" id="ARBA00022771"/>
    </source>
</evidence>
<feature type="compositionally biased region" description="Low complexity" evidence="5">
    <location>
        <begin position="178"/>
        <end position="203"/>
    </location>
</feature>
<dbReference type="CDD" id="cd00202">
    <property type="entry name" value="ZnF_GATA"/>
    <property type="match status" value="1"/>
</dbReference>
<name>A0AAD2GZD2_9AGAR</name>
<dbReference type="Gene3D" id="3.30.450.20">
    <property type="entry name" value="PAS domain"/>
    <property type="match status" value="1"/>
</dbReference>
<evidence type="ECO:0000256" key="1">
    <source>
        <dbReference type="ARBA" id="ARBA00022723"/>
    </source>
</evidence>
<sequence length="305" mass="33617">MTSHETGLLPLNTAANFEFGKRKRWADLVITELVDVLAFVLSPQGKILYCGNGLRSLLGWKDEDLMDRDLTDFVNPEDKDGFRRALEESVRSGTEMSSVYVRMKPVSSSVADRTASGEIIFEVNGRTQLATREDSTAVAPQVFFVVAQPYGSKNLEMLDTFLELREEQERLQERLAQLRLRAPPSTASSPASSSGSATYSTASMPLTSRPLDTSHGHRDVSSSPASGAMTAAMHSSKAEEDDDPMRKKKPVPKKSMPAEQYVCITCGRTDSPEWRKGPLGPKTLCNACGLRWAKQNKVQKLVDDV</sequence>